<proteinExistence type="predicted"/>
<evidence type="ECO:0000259" key="1">
    <source>
        <dbReference type="Pfam" id="PF12705"/>
    </source>
</evidence>
<dbReference type="NCBIfam" id="TIGR02786">
    <property type="entry name" value="addB_alphas"/>
    <property type="match status" value="1"/>
</dbReference>
<reference evidence="2 3" key="1">
    <citation type="journal article" date="2021" name="Front. Microbiol.">
        <title>Comprehensive Comparative Genomics and Phenotyping of Methylobacterium Species.</title>
        <authorList>
            <person name="Alessa O."/>
            <person name="Ogura Y."/>
            <person name="Fujitani Y."/>
            <person name="Takami H."/>
            <person name="Hayashi T."/>
            <person name="Sahin N."/>
            <person name="Tani A."/>
        </authorList>
    </citation>
    <scope>NUCLEOTIDE SEQUENCE [LARGE SCALE GENOMIC DNA]</scope>
    <source>
        <strain evidence="2 3">DSM 23679</strain>
    </source>
</reference>
<gene>
    <name evidence="2" type="ORF">AFCDBAGC_0884</name>
</gene>
<comment type="caution">
    <text evidence="2">The sequence shown here is derived from an EMBL/GenBank/DDBJ whole genome shotgun (WGS) entry which is preliminary data.</text>
</comment>
<dbReference type="InterPro" id="IPR038726">
    <property type="entry name" value="PDDEXK_AddAB-type"/>
</dbReference>
<dbReference type="RefSeq" id="WP_238271057.1">
    <property type="nucleotide sequence ID" value="NZ_BPQG01000008.1"/>
</dbReference>
<organism evidence="2 3">
    <name type="scientific">Methylobacterium cerastii</name>
    <dbReference type="NCBI Taxonomy" id="932741"/>
    <lineage>
        <taxon>Bacteria</taxon>
        <taxon>Pseudomonadati</taxon>
        <taxon>Pseudomonadota</taxon>
        <taxon>Alphaproteobacteria</taxon>
        <taxon>Hyphomicrobiales</taxon>
        <taxon>Methylobacteriaceae</taxon>
        <taxon>Methylobacterium</taxon>
    </lineage>
</organism>
<protein>
    <recommendedName>
        <fullName evidence="1">PD-(D/E)XK endonuclease-like domain-containing protein</fullName>
    </recommendedName>
</protein>
<keyword evidence="3" id="KW-1185">Reference proteome</keyword>
<dbReference type="Proteomes" id="UP001055117">
    <property type="component" value="Unassembled WGS sequence"/>
</dbReference>
<sequence length="1066" mass="113809">MTQIEPIEPSHVFTITRGAPFLPTLVDALLDGRLVGDLGGDPLALAAVTIYLPTPGVAKELAKRLAARLGEAALLPRMIPLGEADEAELDLAAMPLVANAATGLDPEMQKLERRLILARLVQSWAQAVDRSLLPIDEEVPFLVPASPADAVALAADLEGLMDALTVEGLPWSEIAGAVEAEYSRYFGLTLDFVRIAAENWPRILAERGLTDPVSRARDLVLAEAARLTRARPRDPVVIAGSTGSVPATAKLIAAVAGLPHGAVVLPGLDLDLDEAGWDAIETGAGFDREVAHGHPQAVLHRLLGPGCLGLARAAIVDLGGHDPEATARAALLSQALRPAETTDAWARLDPALRDTLGREGLAGLAVAEAADERDEALIAALALRETLATPGRTAALITPDRALAMRVAAELARWDIVAEDSAGSTLSRSSAGRLARLSAELAVDLHAEQGDAIPPRIIALLAHPLVGLGLPRGDVVRGAAALEIGVLRGPAPAGSFQGLKDALAAQRAAPHRHQPRAKQRLSDLDWDLAAAILDHLEAAFAPLTAFAGACGTEPASCDLVEAARLHAEVCEALLARPADVTEPIADASLNCLDTLFDDVRNLVGHRAEADAALLPGHFDDYPAFLTTLAADRTVPCAGPAPHPRLSILDPLGSRLMHYDRVVLAGLDEGVWPGKTTTDAFLNRPMRERVGLNPPERQLGQAAHDFVQGMSCRDAVITRAAKREGSPTVPSRFLQRIRAFAGEAAWATALDAGRRFAGYARALDTAAAQPRLTQPKPKPDPALFPRSLSVTEIETLVRDPYAIFARHVLGLDPLEAVAERPGAGDRGTMIHAIFNEFAKTYPDVLPSFDRAREELTQIAVNSFAKIEDIYPELYAEWWPRYERMAALYLPWEIARRATLARVEPEIFGRWAIPLGSETFTLRARADRIERGADGACIVDFKTGAPPSAREIFAGFSPQLTLEAAMLMHGAFDGFPAADAAPDLLYVHASGGRKPFVPLAVKPPKGDPRTVPEIVEEHATRLKGLVARFMTGQAAYTSRPYPKYAKSYGDYDHLARVGEWSLGGDGEG</sequence>
<evidence type="ECO:0000313" key="2">
    <source>
        <dbReference type="EMBL" id="GJD43042.1"/>
    </source>
</evidence>
<feature type="domain" description="PD-(D/E)XK endonuclease-like" evidence="1">
    <location>
        <begin position="786"/>
        <end position="1009"/>
    </location>
</feature>
<evidence type="ECO:0000313" key="3">
    <source>
        <dbReference type="Proteomes" id="UP001055117"/>
    </source>
</evidence>
<accession>A0ABQ4QDR8</accession>
<dbReference type="SUPFAM" id="SSF52540">
    <property type="entry name" value="P-loop containing nucleoside triphosphate hydrolases"/>
    <property type="match status" value="1"/>
</dbReference>
<name>A0ABQ4QDR8_9HYPH</name>
<dbReference type="InterPro" id="IPR027417">
    <property type="entry name" value="P-loop_NTPase"/>
</dbReference>
<dbReference type="EMBL" id="BPQG01000008">
    <property type="protein sequence ID" value="GJD43042.1"/>
    <property type="molecule type" value="Genomic_DNA"/>
</dbReference>
<dbReference type="InterPro" id="IPR014153">
    <property type="entry name" value="Ds_break_AddB"/>
</dbReference>
<dbReference type="Pfam" id="PF12705">
    <property type="entry name" value="PDDEXK_1"/>
    <property type="match status" value="1"/>
</dbReference>